<dbReference type="OMA" id="HSHIGRI"/>
<dbReference type="SUPFAM" id="SSF81383">
    <property type="entry name" value="F-box domain"/>
    <property type="match status" value="1"/>
</dbReference>
<sequence>MSGIETTFISAQHQVLATTELFECILLHLGAQTLLLSQRVNKSFHYTIRGSCKLRQKLWLQPGDSDHDVENPLIPSIATRTRINPFLATPWVRQHCHSHIGRIEFGEPDTSGGFLAPVLRIICRKGVSFQESPRASWRDMIVVSKHEPYFQFRIMRHSPENGNLLLWQLVFFEKSPTAGELIELALEPKSLSDLVVRKDGSRVWASTVPRLRQILQELDGGAGAGA</sequence>
<dbReference type="AlphaFoldDB" id="N1PW43"/>
<evidence type="ECO:0008006" key="3">
    <source>
        <dbReference type="Google" id="ProtNLM"/>
    </source>
</evidence>
<reference evidence="2" key="1">
    <citation type="journal article" date="2012" name="PLoS Genet.">
        <title>The genomes of the fungal plant pathogens Cladosporium fulvum and Dothistroma septosporum reveal adaptation to different hosts and lifestyles but also signatures of common ancestry.</title>
        <authorList>
            <person name="de Wit P.J.G.M."/>
            <person name="van der Burgt A."/>
            <person name="Oekmen B."/>
            <person name="Stergiopoulos I."/>
            <person name="Abd-Elsalam K.A."/>
            <person name="Aerts A.L."/>
            <person name="Bahkali A.H."/>
            <person name="Beenen H.G."/>
            <person name="Chettri P."/>
            <person name="Cox M.P."/>
            <person name="Datema E."/>
            <person name="de Vries R.P."/>
            <person name="Dhillon B."/>
            <person name="Ganley A.R."/>
            <person name="Griffiths S.A."/>
            <person name="Guo Y."/>
            <person name="Hamelin R.C."/>
            <person name="Henrissat B."/>
            <person name="Kabir M.S."/>
            <person name="Jashni M.K."/>
            <person name="Kema G."/>
            <person name="Klaubauf S."/>
            <person name="Lapidus A."/>
            <person name="Levasseur A."/>
            <person name="Lindquist E."/>
            <person name="Mehrabi R."/>
            <person name="Ohm R.A."/>
            <person name="Owen T.J."/>
            <person name="Salamov A."/>
            <person name="Schwelm A."/>
            <person name="Schijlen E."/>
            <person name="Sun H."/>
            <person name="van den Burg H.A."/>
            <person name="van Ham R.C.H.J."/>
            <person name="Zhang S."/>
            <person name="Goodwin S.B."/>
            <person name="Grigoriev I.V."/>
            <person name="Collemare J."/>
            <person name="Bradshaw R.E."/>
        </authorList>
    </citation>
    <scope>NUCLEOTIDE SEQUENCE [LARGE SCALE GENOMIC DNA]</scope>
    <source>
        <strain evidence="2">NZE10 / CBS 128990</strain>
    </source>
</reference>
<dbReference type="InterPro" id="IPR036047">
    <property type="entry name" value="F-box-like_dom_sf"/>
</dbReference>
<keyword evidence="2" id="KW-1185">Reference proteome</keyword>
<dbReference type="EMBL" id="KB446536">
    <property type="protein sequence ID" value="EME47163.1"/>
    <property type="molecule type" value="Genomic_DNA"/>
</dbReference>
<dbReference type="OrthoDB" id="3642267at2759"/>
<gene>
    <name evidence="1" type="ORF">DOTSEDRAFT_77552</name>
</gene>
<proteinExistence type="predicted"/>
<protein>
    <recommendedName>
        <fullName evidence="3">F-box domain-containing protein</fullName>
    </recommendedName>
</protein>
<dbReference type="Proteomes" id="UP000016933">
    <property type="component" value="Unassembled WGS sequence"/>
</dbReference>
<dbReference type="HOGENOM" id="CLU_1184986_0_0_1"/>
<reference evidence="1 2" key="2">
    <citation type="journal article" date="2012" name="PLoS Pathog.">
        <title>Diverse lifestyles and strategies of plant pathogenesis encoded in the genomes of eighteen Dothideomycetes fungi.</title>
        <authorList>
            <person name="Ohm R.A."/>
            <person name="Feau N."/>
            <person name="Henrissat B."/>
            <person name="Schoch C.L."/>
            <person name="Horwitz B.A."/>
            <person name="Barry K.W."/>
            <person name="Condon B.J."/>
            <person name="Copeland A.C."/>
            <person name="Dhillon B."/>
            <person name="Glaser F."/>
            <person name="Hesse C.N."/>
            <person name="Kosti I."/>
            <person name="LaButti K."/>
            <person name="Lindquist E.A."/>
            <person name="Lucas S."/>
            <person name="Salamov A.A."/>
            <person name="Bradshaw R.E."/>
            <person name="Ciuffetti L."/>
            <person name="Hamelin R.C."/>
            <person name="Kema G.H.J."/>
            <person name="Lawrence C."/>
            <person name="Scott J.A."/>
            <person name="Spatafora J.W."/>
            <person name="Turgeon B.G."/>
            <person name="de Wit P.J.G.M."/>
            <person name="Zhong S."/>
            <person name="Goodwin S.B."/>
            <person name="Grigoriev I.V."/>
        </authorList>
    </citation>
    <scope>NUCLEOTIDE SEQUENCE [LARGE SCALE GENOMIC DNA]</scope>
    <source>
        <strain evidence="2">NZE10 / CBS 128990</strain>
    </source>
</reference>
<evidence type="ECO:0000313" key="1">
    <source>
        <dbReference type="EMBL" id="EME47163.1"/>
    </source>
</evidence>
<organism evidence="1 2">
    <name type="scientific">Dothistroma septosporum (strain NZE10 / CBS 128990)</name>
    <name type="common">Red band needle blight fungus</name>
    <name type="synonym">Mycosphaerella pini</name>
    <dbReference type="NCBI Taxonomy" id="675120"/>
    <lineage>
        <taxon>Eukaryota</taxon>
        <taxon>Fungi</taxon>
        <taxon>Dikarya</taxon>
        <taxon>Ascomycota</taxon>
        <taxon>Pezizomycotina</taxon>
        <taxon>Dothideomycetes</taxon>
        <taxon>Dothideomycetidae</taxon>
        <taxon>Mycosphaerellales</taxon>
        <taxon>Mycosphaerellaceae</taxon>
        <taxon>Dothistroma</taxon>
    </lineage>
</organism>
<accession>N1PW43</accession>
<dbReference type="eggNOG" id="ENOG502RA09">
    <property type="taxonomic scope" value="Eukaryota"/>
</dbReference>
<evidence type="ECO:0000313" key="2">
    <source>
        <dbReference type="Proteomes" id="UP000016933"/>
    </source>
</evidence>
<name>N1PW43_DOTSN</name>